<sequence>MHGKGPLKDTSYNNTDKKEEVGIQVSNEKKEQEQVVLINVFTAKPSKLEELIAFQSKAMHSLTDNDDIPGWIGARWHRSIHDNKAVMMITFENIQFANNWLKNLNSSEHVDKIKHLVEKTEGGYYTLVKKVGTMDI</sequence>
<dbReference type="AlphaFoldDB" id="A0A6I4VPJ1"/>
<organism evidence="2 3">
    <name type="scientific">Shimazuella alba</name>
    <dbReference type="NCBI Taxonomy" id="2690964"/>
    <lineage>
        <taxon>Bacteria</taxon>
        <taxon>Bacillati</taxon>
        <taxon>Bacillota</taxon>
        <taxon>Bacilli</taxon>
        <taxon>Bacillales</taxon>
        <taxon>Thermoactinomycetaceae</taxon>
        <taxon>Shimazuella</taxon>
    </lineage>
</organism>
<dbReference type="Gene3D" id="3.30.70.100">
    <property type="match status" value="1"/>
</dbReference>
<accession>A0A6I4VPJ1</accession>
<feature type="compositionally biased region" description="Basic and acidic residues" evidence="1">
    <location>
        <begin position="15"/>
        <end position="26"/>
    </location>
</feature>
<dbReference type="SUPFAM" id="SSF54909">
    <property type="entry name" value="Dimeric alpha+beta barrel"/>
    <property type="match status" value="1"/>
</dbReference>
<dbReference type="Proteomes" id="UP000430692">
    <property type="component" value="Unassembled WGS sequence"/>
</dbReference>
<evidence type="ECO:0000313" key="3">
    <source>
        <dbReference type="Proteomes" id="UP000430692"/>
    </source>
</evidence>
<evidence type="ECO:0000256" key="1">
    <source>
        <dbReference type="SAM" id="MobiDB-lite"/>
    </source>
</evidence>
<reference evidence="2 3" key="1">
    <citation type="submission" date="2019-12" db="EMBL/GenBank/DDBJ databases">
        <title>Whole-genome analyses of novel actinobacteria.</title>
        <authorList>
            <person name="Sahin N."/>
            <person name="Saygin H."/>
        </authorList>
    </citation>
    <scope>NUCLEOTIDE SEQUENCE [LARGE SCALE GENOMIC DNA]</scope>
    <source>
        <strain evidence="2 3">KC615</strain>
    </source>
</reference>
<protein>
    <recommendedName>
        <fullName evidence="4">ABM domain-containing protein</fullName>
    </recommendedName>
</protein>
<dbReference type="EMBL" id="WUUL01000004">
    <property type="protein sequence ID" value="MXQ53479.1"/>
    <property type="molecule type" value="Genomic_DNA"/>
</dbReference>
<gene>
    <name evidence="2" type="ORF">GSM42_07005</name>
</gene>
<name>A0A6I4VPJ1_9BACL</name>
<evidence type="ECO:0000313" key="2">
    <source>
        <dbReference type="EMBL" id="MXQ53479.1"/>
    </source>
</evidence>
<comment type="caution">
    <text evidence="2">The sequence shown here is derived from an EMBL/GenBank/DDBJ whole genome shotgun (WGS) entry which is preliminary data.</text>
</comment>
<dbReference type="InterPro" id="IPR011008">
    <property type="entry name" value="Dimeric_a/b-barrel"/>
</dbReference>
<evidence type="ECO:0008006" key="4">
    <source>
        <dbReference type="Google" id="ProtNLM"/>
    </source>
</evidence>
<keyword evidence="3" id="KW-1185">Reference proteome</keyword>
<feature type="region of interest" description="Disordered" evidence="1">
    <location>
        <begin position="1"/>
        <end position="26"/>
    </location>
</feature>
<proteinExistence type="predicted"/>
<dbReference type="RefSeq" id="WP_160800842.1">
    <property type="nucleotide sequence ID" value="NZ_WUUL01000004.1"/>
</dbReference>